<evidence type="ECO:0000313" key="8">
    <source>
        <dbReference type="Proteomes" id="UP000327013"/>
    </source>
</evidence>
<evidence type="ECO:0000256" key="1">
    <source>
        <dbReference type="ARBA" id="ARBA00004123"/>
    </source>
</evidence>
<evidence type="ECO:0000256" key="3">
    <source>
        <dbReference type="ARBA" id="ARBA00023125"/>
    </source>
</evidence>
<dbReference type="GO" id="GO:0003677">
    <property type="term" value="F:DNA binding"/>
    <property type="evidence" value="ECO:0007669"/>
    <property type="project" value="UniProtKB-KW"/>
</dbReference>
<dbReference type="GO" id="GO:0003700">
    <property type="term" value="F:DNA-binding transcription factor activity"/>
    <property type="evidence" value="ECO:0007669"/>
    <property type="project" value="InterPro"/>
</dbReference>
<organism evidence="7 8">
    <name type="scientific">Carpinus fangiana</name>
    <dbReference type="NCBI Taxonomy" id="176857"/>
    <lineage>
        <taxon>Eukaryota</taxon>
        <taxon>Viridiplantae</taxon>
        <taxon>Streptophyta</taxon>
        <taxon>Embryophyta</taxon>
        <taxon>Tracheophyta</taxon>
        <taxon>Spermatophyta</taxon>
        <taxon>Magnoliopsida</taxon>
        <taxon>eudicotyledons</taxon>
        <taxon>Gunneridae</taxon>
        <taxon>Pentapetalae</taxon>
        <taxon>rosids</taxon>
        <taxon>fabids</taxon>
        <taxon>Fagales</taxon>
        <taxon>Betulaceae</taxon>
        <taxon>Carpinus</taxon>
    </lineage>
</organism>
<name>A0A5N6RRN7_9ROSI</name>
<accession>A0A5N6RRN7</accession>
<evidence type="ECO:0000256" key="2">
    <source>
        <dbReference type="ARBA" id="ARBA00023015"/>
    </source>
</evidence>
<evidence type="ECO:0000256" key="5">
    <source>
        <dbReference type="ARBA" id="ARBA00023242"/>
    </source>
</evidence>
<dbReference type="SMART" id="SM01019">
    <property type="entry name" value="B3"/>
    <property type="match status" value="1"/>
</dbReference>
<comment type="subcellular location">
    <subcellularLocation>
        <location evidence="1">Nucleus</location>
    </subcellularLocation>
</comment>
<dbReference type="InterPro" id="IPR015300">
    <property type="entry name" value="DNA-bd_pseudobarrel_sf"/>
</dbReference>
<proteinExistence type="predicted"/>
<keyword evidence="4" id="KW-0804">Transcription</keyword>
<dbReference type="PANTHER" id="PTHR31140:SF58">
    <property type="entry name" value="DNA-BINDING PROTEIN RAV1"/>
    <property type="match status" value="1"/>
</dbReference>
<dbReference type="SUPFAM" id="SSF101936">
    <property type="entry name" value="DNA-binding pseudobarrel domain"/>
    <property type="match status" value="1"/>
</dbReference>
<dbReference type="PROSITE" id="PS50863">
    <property type="entry name" value="B3"/>
    <property type="match status" value="1"/>
</dbReference>
<evidence type="ECO:0000313" key="7">
    <source>
        <dbReference type="EMBL" id="KAE8123940.1"/>
    </source>
</evidence>
<protein>
    <recommendedName>
        <fullName evidence="6">TF-B3 domain-containing protein</fullName>
    </recommendedName>
</protein>
<feature type="domain" description="TF-B3" evidence="6">
    <location>
        <begin position="90"/>
        <end position="156"/>
    </location>
</feature>
<dbReference type="AlphaFoldDB" id="A0A5N6RRN7"/>
<dbReference type="Gene3D" id="2.40.330.10">
    <property type="entry name" value="DNA-binding pseudobarrel domain"/>
    <property type="match status" value="1"/>
</dbReference>
<dbReference type="GO" id="GO:0005634">
    <property type="term" value="C:nucleus"/>
    <property type="evidence" value="ECO:0007669"/>
    <property type="project" value="UniProtKB-SubCell"/>
</dbReference>
<dbReference type="Pfam" id="PF02362">
    <property type="entry name" value="B3"/>
    <property type="match status" value="1"/>
</dbReference>
<evidence type="ECO:0000256" key="4">
    <source>
        <dbReference type="ARBA" id="ARBA00023163"/>
    </source>
</evidence>
<dbReference type="InterPro" id="IPR044800">
    <property type="entry name" value="LEC2-like"/>
</dbReference>
<dbReference type="CDD" id="cd10017">
    <property type="entry name" value="B3_DNA"/>
    <property type="match status" value="1"/>
</dbReference>
<dbReference type="EMBL" id="CM017328">
    <property type="protein sequence ID" value="KAE8123940.1"/>
    <property type="molecule type" value="Genomic_DNA"/>
</dbReference>
<keyword evidence="3" id="KW-0238">DNA-binding</keyword>
<keyword evidence="8" id="KW-1185">Reference proteome</keyword>
<evidence type="ECO:0000259" key="6">
    <source>
        <dbReference type="PROSITE" id="PS50863"/>
    </source>
</evidence>
<keyword evidence="5" id="KW-0539">Nucleus</keyword>
<dbReference type="Proteomes" id="UP000327013">
    <property type="component" value="Chromosome 8"/>
</dbReference>
<dbReference type="PANTHER" id="PTHR31140">
    <property type="entry name" value="B3 DOMAIN-CONTAINING TRANSCRIPTION FACTOR ABI3"/>
    <property type="match status" value="1"/>
</dbReference>
<keyword evidence="2" id="KW-0805">Transcription regulation</keyword>
<dbReference type="InterPro" id="IPR003340">
    <property type="entry name" value="B3_DNA-bd"/>
</dbReference>
<sequence>MNSGMATTAGDANSASREIYPAWPPPCDGHGSTEACSKCMYIKYEPNPEQESKKILSPSDIQRKGGSNKLYLRKPLAARFCPLANGSHPVSVYDVKMKRWPMRCRRSGRNAYLTRGWIRFAKENNLSVGDTITFYELNCRRETGTRVFMVGVSRKGFADARLEFQALNAVCSAGF</sequence>
<dbReference type="OrthoDB" id="623918at2759"/>
<gene>
    <name evidence="7" type="ORF">FH972_018855</name>
</gene>
<reference evidence="7 8" key="1">
    <citation type="submission" date="2019-06" db="EMBL/GenBank/DDBJ databases">
        <title>A chromosomal-level reference genome of Carpinus fangiana (Coryloideae, Betulaceae).</title>
        <authorList>
            <person name="Yang X."/>
            <person name="Wang Z."/>
            <person name="Zhang L."/>
            <person name="Hao G."/>
            <person name="Liu J."/>
            <person name="Yang Y."/>
        </authorList>
    </citation>
    <scope>NUCLEOTIDE SEQUENCE [LARGE SCALE GENOMIC DNA]</scope>
    <source>
        <strain evidence="7">Cfa_2016G</strain>
        <tissue evidence="7">Leaf</tissue>
    </source>
</reference>